<dbReference type="SUPFAM" id="SSF55874">
    <property type="entry name" value="ATPase domain of HSP90 chaperone/DNA topoisomerase II/histidine kinase"/>
    <property type="match status" value="1"/>
</dbReference>
<dbReference type="PROSITE" id="PS50109">
    <property type="entry name" value="HIS_KIN"/>
    <property type="match status" value="1"/>
</dbReference>
<keyword evidence="4" id="KW-0808">Transferase</keyword>
<feature type="transmembrane region" description="Helical" evidence="7">
    <location>
        <begin position="108"/>
        <end position="133"/>
    </location>
</feature>
<dbReference type="GO" id="GO:0000155">
    <property type="term" value="F:phosphorelay sensor kinase activity"/>
    <property type="evidence" value="ECO:0007669"/>
    <property type="project" value="InterPro"/>
</dbReference>
<reference evidence="10 11" key="1">
    <citation type="submission" date="2017-09" db="EMBL/GenBank/DDBJ databases">
        <title>Pseudomonas abyssi sp. nov. isolated from Abyssopelagic Water.</title>
        <authorList>
            <person name="Wei Y."/>
        </authorList>
    </citation>
    <scope>NUCLEOTIDE SEQUENCE [LARGE SCALE GENOMIC DNA]</scope>
    <source>
        <strain evidence="10 11">MT5</strain>
    </source>
</reference>
<dbReference type="Gene3D" id="3.40.50.2300">
    <property type="match status" value="1"/>
</dbReference>
<feature type="transmembrane region" description="Helical" evidence="7">
    <location>
        <begin position="145"/>
        <end position="175"/>
    </location>
</feature>
<evidence type="ECO:0000259" key="9">
    <source>
        <dbReference type="PROSITE" id="PS50110"/>
    </source>
</evidence>
<organism evidence="10 11">
    <name type="scientific">Pseudomonas abyssi</name>
    <dbReference type="NCBI Taxonomy" id="170540"/>
    <lineage>
        <taxon>Bacteria</taxon>
        <taxon>Pseudomonadati</taxon>
        <taxon>Pseudomonadota</taxon>
        <taxon>Gammaproteobacteria</taxon>
        <taxon>Pseudomonadales</taxon>
        <taxon>Pseudomonadaceae</taxon>
        <taxon>Pseudomonas</taxon>
    </lineage>
</organism>
<dbReference type="RefSeq" id="WP_096004138.1">
    <property type="nucleotide sequence ID" value="NZ_NTMR01000009.1"/>
</dbReference>
<comment type="caution">
    <text evidence="10">The sequence shown here is derived from an EMBL/GenBank/DDBJ whole genome shotgun (WGS) entry which is preliminary data.</text>
</comment>
<dbReference type="InterPro" id="IPR036890">
    <property type="entry name" value="HATPase_C_sf"/>
</dbReference>
<keyword evidence="11" id="KW-1185">Reference proteome</keyword>
<evidence type="ECO:0000256" key="1">
    <source>
        <dbReference type="ARBA" id="ARBA00000085"/>
    </source>
</evidence>
<dbReference type="InterPro" id="IPR001789">
    <property type="entry name" value="Sig_transdc_resp-reg_receiver"/>
</dbReference>
<evidence type="ECO:0000256" key="5">
    <source>
        <dbReference type="ARBA" id="ARBA00022777"/>
    </source>
</evidence>
<dbReference type="EMBL" id="NTMR01000009">
    <property type="protein sequence ID" value="PBK04840.1"/>
    <property type="molecule type" value="Genomic_DNA"/>
</dbReference>
<evidence type="ECO:0000256" key="3">
    <source>
        <dbReference type="ARBA" id="ARBA00022553"/>
    </source>
</evidence>
<dbReference type="InterPro" id="IPR036097">
    <property type="entry name" value="HisK_dim/P_sf"/>
</dbReference>
<comment type="catalytic activity">
    <reaction evidence="1">
        <text>ATP + protein L-histidine = ADP + protein N-phospho-L-histidine.</text>
        <dbReference type="EC" id="2.7.13.3"/>
    </reaction>
</comment>
<dbReference type="SUPFAM" id="SSF47384">
    <property type="entry name" value="Homodimeric domain of signal transducing histidine kinase"/>
    <property type="match status" value="1"/>
</dbReference>
<dbReference type="CDD" id="cd00082">
    <property type="entry name" value="HisKA"/>
    <property type="match status" value="1"/>
</dbReference>
<keyword evidence="3 6" id="KW-0597">Phosphoprotein</keyword>
<dbReference type="Gene3D" id="3.30.565.10">
    <property type="entry name" value="Histidine kinase-like ATPase, C-terminal domain"/>
    <property type="match status" value="1"/>
</dbReference>
<keyword evidence="7" id="KW-1133">Transmembrane helix</keyword>
<feature type="domain" description="Response regulatory" evidence="9">
    <location>
        <begin position="475"/>
        <end position="590"/>
    </location>
</feature>
<accession>A0A2A3MIZ8</accession>
<name>A0A2A3MIZ8_9PSED</name>
<evidence type="ECO:0000313" key="10">
    <source>
        <dbReference type="EMBL" id="PBK04840.1"/>
    </source>
</evidence>
<dbReference type="PANTHER" id="PTHR43047">
    <property type="entry name" value="TWO-COMPONENT HISTIDINE PROTEIN KINASE"/>
    <property type="match status" value="1"/>
</dbReference>
<evidence type="ECO:0000259" key="8">
    <source>
        <dbReference type="PROSITE" id="PS50109"/>
    </source>
</evidence>
<protein>
    <recommendedName>
        <fullName evidence="2">histidine kinase</fullName>
        <ecNumber evidence="2">2.7.13.3</ecNumber>
    </recommendedName>
</protein>
<dbReference type="InterPro" id="IPR011006">
    <property type="entry name" value="CheY-like_superfamily"/>
</dbReference>
<dbReference type="Pfam" id="PF00512">
    <property type="entry name" value="HisKA"/>
    <property type="match status" value="1"/>
</dbReference>
<dbReference type="CDD" id="cd00156">
    <property type="entry name" value="REC"/>
    <property type="match status" value="1"/>
</dbReference>
<sequence>MTSITASAAVGIDEPALLAQQRGFARLRFSGPLEQAFQHYLHVKMAGRVVVVAASSVLFMLLFMWLDHLYLPPEVARYTLSIRAVALVLVCLAIWYGNRPGRVRPARAFAVSTLAYCCSGLMVVMVITVARLAEVPIRVTHDGLYLVLLSGFFLLALPMRHAVIGSWAIVLSYLAAAQLSGSEPARVISDGIFLSSFALMGSLGAYIYEYLQRQSFVNEQLLEAARRRAERESQSKTHFLATASHDLRQPLHAMLLFIQHLQDQVLEGEARRTVERLTDSTQLLQAMLNSLLDISRLSVGMVRPQTRSFNLRPWLERLVASLETYARRRGIRLEIECPAHLAVQSDPLLLERLLRNYLNNALIHAEASLVRIEVVRVEARLRIAVVDNGCGLAEADQERIFEEFTQLRNPARTLDKGVGLGLSICRQILHLLAYPSGLWSRVGEGARFWFEAPVGEWQIEPQEAVNAALPQLRGQVALIENDRVSREAMQTLLSSWGCIVWAFASADEALVGLRTVAVDILLSDFRLEGELNGLELIRHLRERGDYAGPAALVTADTSEELTEALRLADIQLLYKPVLPARLRRTVQQLLAQAPSAAPAD</sequence>
<dbReference type="InterPro" id="IPR005467">
    <property type="entry name" value="His_kinase_dom"/>
</dbReference>
<dbReference type="AlphaFoldDB" id="A0A2A3MIZ8"/>
<dbReference type="PRINTS" id="PR00344">
    <property type="entry name" value="BCTRLSENSOR"/>
</dbReference>
<evidence type="ECO:0000313" key="11">
    <source>
        <dbReference type="Proteomes" id="UP000242313"/>
    </source>
</evidence>
<dbReference type="SMART" id="SM00388">
    <property type="entry name" value="HisKA"/>
    <property type="match status" value="1"/>
</dbReference>
<dbReference type="SMART" id="SM00387">
    <property type="entry name" value="HATPase_c"/>
    <property type="match status" value="1"/>
</dbReference>
<dbReference type="Gene3D" id="1.10.287.130">
    <property type="match status" value="1"/>
</dbReference>
<dbReference type="EC" id="2.7.13.3" evidence="2"/>
<dbReference type="CDD" id="cd00075">
    <property type="entry name" value="HATPase"/>
    <property type="match status" value="1"/>
</dbReference>
<dbReference type="SMART" id="SM00448">
    <property type="entry name" value="REC"/>
    <property type="match status" value="1"/>
</dbReference>
<dbReference type="PROSITE" id="PS50110">
    <property type="entry name" value="RESPONSE_REGULATORY"/>
    <property type="match status" value="1"/>
</dbReference>
<feature type="domain" description="Histidine kinase" evidence="8">
    <location>
        <begin position="242"/>
        <end position="456"/>
    </location>
</feature>
<evidence type="ECO:0000256" key="6">
    <source>
        <dbReference type="PROSITE-ProRule" id="PRU00169"/>
    </source>
</evidence>
<keyword evidence="7" id="KW-0472">Membrane</keyword>
<keyword evidence="5 10" id="KW-0418">Kinase</keyword>
<dbReference type="PANTHER" id="PTHR43047:SF9">
    <property type="entry name" value="HISTIDINE KINASE"/>
    <property type="match status" value="1"/>
</dbReference>
<dbReference type="SUPFAM" id="SSF52172">
    <property type="entry name" value="CheY-like"/>
    <property type="match status" value="1"/>
</dbReference>
<feature type="transmembrane region" description="Helical" evidence="7">
    <location>
        <begin position="78"/>
        <end position="96"/>
    </location>
</feature>
<evidence type="ECO:0000256" key="7">
    <source>
        <dbReference type="SAM" id="Phobius"/>
    </source>
</evidence>
<gene>
    <name evidence="10" type="ORF">CNQ84_06720</name>
</gene>
<feature type="transmembrane region" description="Helical" evidence="7">
    <location>
        <begin position="45"/>
        <end position="66"/>
    </location>
</feature>
<feature type="modified residue" description="4-aspartylphosphate" evidence="6">
    <location>
        <position position="524"/>
    </location>
</feature>
<proteinExistence type="predicted"/>
<keyword evidence="7" id="KW-0812">Transmembrane</keyword>
<evidence type="ECO:0000256" key="4">
    <source>
        <dbReference type="ARBA" id="ARBA00022679"/>
    </source>
</evidence>
<dbReference type="Proteomes" id="UP000242313">
    <property type="component" value="Unassembled WGS sequence"/>
</dbReference>
<dbReference type="InterPro" id="IPR003661">
    <property type="entry name" value="HisK_dim/P_dom"/>
</dbReference>
<dbReference type="GO" id="GO:0005886">
    <property type="term" value="C:plasma membrane"/>
    <property type="evidence" value="ECO:0007669"/>
    <property type="project" value="TreeGrafter"/>
</dbReference>
<dbReference type="GO" id="GO:0009927">
    <property type="term" value="F:histidine phosphotransfer kinase activity"/>
    <property type="evidence" value="ECO:0007669"/>
    <property type="project" value="TreeGrafter"/>
</dbReference>
<feature type="transmembrane region" description="Helical" evidence="7">
    <location>
        <begin position="187"/>
        <end position="208"/>
    </location>
</feature>
<dbReference type="InterPro" id="IPR003594">
    <property type="entry name" value="HATPase_dom"/>
</dbReference>
<dbReference type="Pfam" id="PF02518">
    <property type="entry name" value="HATPase_c"/>
    <property type="match status" value="1"/>
</dbReference>
<evidence type="ECO:0000256" key="2">
    <source>
        <dbReference type="ARBA" id="ARBA00012438"/>
    </source>
</evidence>
<dbReference type="Pfam" id="PF00072">
    <property type="entry name" value="Response_reg"/>
    <property type="match status" value="1"/>
</dbReference>
<dbReference type="InterPro" id="IPR004358">
    <property type="entry name" value="Sig_transdc_His_kin-like_C"/>
</dbReference>